<dbReference type="PROSITE" id="PS01081">
    <property type="entry name" value="HTH_TETR_1"/>
    <property type="match status" value="1"/>
</dbReference>
<keyword evidence="1" id="KW-0805">Transcription regulation</keyword>
<evidence type="ECO:0000256" key="1">
    <source>
        <dbReference type="ARBA" id="ARBA00023015"/>
    </source>
</evidence>
<dbReference type="InterPro" id="IPR023772">
    <property type="entry name" value="DNA-bd_HTH_TetR-type_CS"/>
</dbReference>
<dbReference type="EMBL" id="LZKJ01000035">
    <property type="protein sequence ID" value="OBI51775.1"/>
    <property type="molecule type" value="Genomic_DNA"/>
</dbReference>
<keyword evidence="2 4" id="KW-0238">DNA-binding</keyword>
<organism evidence="6 7">
    <name type="scientific">Mycobacterium kyorinense</name>
    <dbReference type="NCBI Taxonomy" id="487514"/>
    <lineage>
        <taxon>Bacteria</taxon>
        <taxon>Bacillati</taxon>
        <taxon>Actinomycetota</taxon>
        <taxon>Actinomycetes</taxon>
        <taxon>Mycobacteriales</taxon>
        <taxon>Mycobacteriaceae</taxon>
        <taxon>Mycobacterium</taxon>
    </lineage>
</organism>
<evidence type="ECO:0000313" key="6">
    <source>
        <dbReference type="EMBL" id="OBI51775.1"/>
    </source>
</evidence>
<dbReference type="OrthoDB" id="3235020at2"/>
<dbReference type="RefSeq" id="WP_065012966.1">
    <property type="nucleotide sequence ID" value="NZ_LZKJ01000035.1"/>
</dbReference>
<dbReference type="Gene3D" id="1.10.10.60">
    <property type="entry name" value="Homeodomain-like"/>
    <property type="match status" value="1"/>
</dbReference>
<evidence type="ECO:0000256" key="2">
    <source>
        <dbReference type="ARBA" id="ARBA00023125"/>
    </source>
</evidence>
<proteinExistence type="predicted"/>
<dbReference type="InterPro" id="IPR041347">
    <property type="entry name" value="MftR_C"/>
</dbReference>
<dbReference type="Pfam" id="PF17754">
    <property type="entry name" value="TetR_C_14"/>
    <property type="match status" value="1"/>
</dbReference>
<dbReference type="PANTHER" id="PTHR30055">
    <property type="entry name" value="HTH-TYPE TRANSCRIPTIONAL REGULATOR RUTR"/>
    <property type="match status" value="1"/>
</dbReference>
<evidence type="ECO:0000256" key="3">
    <source>
        <dbReference type="ARBA" id="ARBA00023163"/>
    </source>
</evidence>
<dbReference type="SUPFAM" id="SSF46689">
    <property type="entry name" value="Homeodomain-like"/>
    <property type="match status" value="1"/>
</dbReference>
<dbReference type="InterPro" id="IPR050109">
    <property type="entry name" value="HTH-type_TetR-like_transc_reg"/>
</dbReference>
<keyword evidence="3" id="KW-0804">Transcription</keyword>
<dbReference type="InterPro" id="IPR001647">
    <property type="entry name" value="HTH_TetR"/>
</dbReference>
<feature type="domain" description="HTH tetR-type" evidence="5">
    <location>
        <begin position="13"/>
        <end position="73"/>
    </location>
</feature>
<dbReference type="GO" id="GO:0000976">
    <property type="term" value="F:transcription cis-regulatory region binding"/>
    <property type="evidence" value="ECO:0007669"/>
    <property type="project" value="TreeGrafter"/>
</dbReference>
<name>A0A1A2ZNA9_9MYCO</name>
<accession>A0A1A2ZNA9</accession>
<dbReference type="Pfam" id="PF00440">
    <property type="entry name" value="TetR_N"/>
    <property type="match status" value="1"/>
</dbReference>
<comment type="caution">
    <text evidence="6">The sequence shown here is derived from an EMBL/GenBank/DDBJ whole genome shotgun (WGS) entry which is preliminary data.</text>
</comment>
<dbReference type="InterPro" id="IPR009057">
    <property type="entry name" value="Homeodomain-like_sf"/>
</dbReference>
<dbReference type="PRINTS" id="PR00455">
    <property type="entry name" value="HTHTETR"/>
</dbReference>
<dbReference type="Gene3D" id="1.10.357.10">
    <property type="entry name" value="Tetracycline Repressor, domain 2"/>
    <property type="match status" value="1"/>
</dbReference>
<sequence length="200" mass="21804">MTGTTNLHQLRRRSTREALRRVALAGFAERGFANVTVTELARQAGVTERTFFRHFPTKEAVLFQDYETQLEWLAEALAQRPTSEPLFDAVLASVQTFPHDLEVVRQAATARVELISAERIAAHLRVVQSSFAAVLTDFVRKRYTHVPNLDLVAEVAGCTLAAALVAAVENWGRAGCSGDLGETVACSLDLIRSGLAPLSG</sequence>
<dbReference type="GO" id="GO:0003700">
    <property type="term" value="F:DNA-binding transcription factor activity"/>
    <property type="evidence" value="ECO:0007669"/>
    <property type="project" value="TreeGrafter"/>
</dbReference>
<feature type="DNA-binding region" description="H-T-H motif" evidence="4">
    <location>
        <begin position="36"/>
        <end position="55"/>
    </location>
</feature>
<evidence type="ECO:0000259" key="5">
    <source>
        <dbReference type="PROSITE" id="PS50977"/>
    </source>
</evidence>
<reference evidence="7" key="1">
    <citation type="submission" date="2016-06" db="EMBL/GenBank/DDBJ databases">
        <authorList>
            <person name="Sutton G."/>
            <person name="Brinkac L."/>
            <person name="Sanka R."/>
            <person name="Adams M."/>
            <person name="Lau E."/>
            <person name="Sam S."/>
            <person name="Sreng N."/>
            <person name="Him V."/>
            <person name="Kerleguer A."/>
            <person name="Cheng S."/>
        </authorList>
    </citation>
    <scope>NUCLEOTIDE SEQUENCE [LARGE SCALE GENOMIC DNA]</scope>
    <source>
        <strain evidence="7">E861</strain>
    </source>
</reference>
<dbReference type="AlphaFoldDB" id="A0A1A2ZNA9"/>
<protein>
    <submittedName>
        <fullName evidence="6">TetR family transcriptional regulator</fullName>
    </submittedName>
</protein>
<evidence type="ECO:0000256" key="4">
    <source>
        <dbReference type="PROSITE-ProRule" id="PRU00335"/>
    </source>
</evidence>
<evidence type="ECO:0000313" key="7">
    <source>
        <dbReference type="Proteomes" id="UP000093592"/>
    </source>
</evidence>
<dbReference type="Proteomes" id="UP000093592">
    <property type="component" value="Unassembled WGS sequence"/>
</dbReference>
<dbReference type="PANTHER" id="PTHR30055:SF238">
    <property type="entry name" value="MYCOFACTOCIN BIOSYNTHESIS TRANSCRIPTIONAL REGULATOR MFTR-RELATED"/>
    <property type="match status" value="1"/>
</dbReference>
<gene>
    <name evidence="6" type="ORF">A5707_00640</name>
</gene>
<dbReference type="PROSITE" id="PS50977">
    <property type="entry name" value="HTH_TETR_2"/>
    <property type="match status" value="1"/>
</dbReference>